<feature type="region of interest" description="Disordered" evidence="1">
    <location>
        <begin position="106"/>
        <end position="144"/>
    </location>
</feature>
<name>A0A8S5SJ74_9CAUD</name>
<evidence type="ECO:0000256" key="2">
    <source>
        <dbReference type="SAM" id="Phobius"/>
    </source>
</evidence>
<keyword evidence="2" id="KW-0472">Membrane</keyword>
<accession>A0A8S5SJ74</accession>
<reference evidence="3" key="1">
    <citation type="journal article" date="2021" name="Proc. Natl. Acad. Sci. U.S.A.">
        <title>A Catalog of Tens of Thousands of Viruses from Human Metagenomes Reveals Hidden Associations with Chronic Diseases.</title>
        <authorList>
            <person name="Tisza M.J."/>
            <person name="Buck C.B."/>
        </authorList>
    </citation>
    <scope>NUCLEOTIDE SEQUENCE</scope>
    <source>
        <strain evidence="3">CtFPV4</strain>
    </source>
</reference>
<organism evidence="3">
    <name type="scientific">Siphoviridae sp. ctFPV4</name>
    <dbReference type="NCBI Taxonomy" id="2827819"/>
    <lineage>
        <taxon>Viruses</taxon>
        <taxon>Duplodnaviria</taxon>
        <taxon>Heunggongvirae</taxon>
        <taxon>Uroviricota</taxon>
        <taxon>Caudoviricetes</taxon>
    </lineage>
</organism>
<keyword evidence="2" id="KW-1133">Transmembrane helix</keyword>
<keyword evidence="2" id="KW-0812">Transmembrane</keyword>
<feature type="transmembrane region" description="Helical" evidence="2">
    <location>
        <begin position="65"/>
        <end position="83"/>
    </location>
</feature>
<feature type="transmembrane region" description="Helical" evidence="2">
    <location>
        <begin position="29"/>
        <end position="45"/>
    </location>
</feature>
<feature type="compositionally biased region" description="Polar residues" evidence="1">
    <location>
        <begin position="106"/>
        <end position="133"/>
    </location>
</feature>
<proteinExistence type="predicted"/>
<protein>
    <submittedName>
        <fullName evidence="3">Metal binding domain of Ada</fullName>
    </submittedName>
</protein>
<dbReference type="EMBL" id="BK032609">
    <property type="protein sequence ID" value="DAF51085.1"/>
    <property type="molecule type" value="Genomic_DNA"/>
</dbReference>
<evidence type="ECO:0000256" key="1">
    <source>
        <dbReference type="SAM" id="MobiDB-lite"/>
    </source>
</evidence>
<evidence type="ECO:0000313" key="3">
    <source>
        <dbReference type="EMBL" id="DAF51085.1"/>
    </source>
</evidence>
<sequence length="224" mass="24363">MRVGLSQRIGKGTSVHVGKNVNPGGCVKWLLYFIFLPFILIYLYIKWCIRNNNANSTEPIYKRAWIWTTIVLLVIGVIGTVSSKRNPNQQTASSVSPNSYSNSIAQSDTGAFSSSTENEYVESNTSPADTSTDSEIPPPESFIIPAPNEQEREAVVSNYNEPVPQAPTEQPAPPETQSQTVYIASSGNGTKYHRSSVCGRMKNSTAVSLDQAIAAGYTACEKCC</sequence>